<feature type="signal peptide" evidence="1">
    <location>
        <begin position="1"/>
        <end position="22"/>
    </location>
</feature>
<keyword evidence="1" id="KW-0732">Signal</keyword>
<keyword evidence="3" id="KW-1185">Reference proteome</keyword>
<organism evidence="2 3">
    <name type="scientific">Kangsaoukella pontilimi</name>
    <dbReference type="NCBI Taxonomy" id="2691042"/>
    <lineage>
        <taxon>Bacteria</taxon>
        <taxon>Pseudomonadati</taxon>
        <taxon>Pseudomonadota</taxon>
        <taxon>Alphaproteobacteria</taxon>
        <taxon>Rhodobacterales</taxon>
        <taxon>Paracoccaceae</taxon>
        <taxon>Kangsaoukella</taxon>
    </lineage>
</organism>
<protein>
    <submittedName>
        <fullName evidence="2">Uncharacterized protein</fullName>
    </submittedName>
</protein>
<proteinExistence type="predicted"/>
<comment type="caution">
    <text evidence="2">The sequence shown here is derived from an EMBL/GenBank/DDBJ whole genome shotgun (WGS) entry which is preliminary data.</text>
</comment>
<dbReference type="AlphaFoldDB" id="A0A7C9II96"/>
<evidence type="ECO:0000313" key="3">
    <source>
        <dbReference type="Proteomes" id="UP000480350"/>
    </source>
</evidence>
<reference evidence="2 3" key="2">
    <citation type="submission" date="2020-03" db="EMBL/GenBank/DDBJ databases">
        <title>Kangsaoukella pontilimi gen. nov., sp. nov., a new member of the family Rhodobacteraceae isolated from a tidal mudflat.</title>
        <authorList>
            <person name="Kim I.S."/>
        </authorList>
    </citation>
    <scope>NUCLEOTIDE SEQUENCE [LARGE SCALE GENOMIC DNA]</scope>
    <source>
        <strain evidence="2 3">GH1-50</strain>
    </source>
</reference>
<accession>A0A7C9II96</accession>
<evidence type="ECO:0000313" key="2">
    <source>
        <dbReference type="EMBL" id="MXQ08222.1"/>
    </source>
</evidence>
<gene>
    <name evidence="2" type="ORF">GQ651_10245</name>
</gene>
<sequence length="102" mass="11058">MMRRTLTSLTLLAAFFPAALHAQVNCAARDTVIEKLESGYGEVFAGGGLQNSTRIFEVWFSEEKGTWTILMTRADGMSCIMASGTNWREGIPGMKVPAGIPS</sequence>
<reference evidence="2 3" key="1">
    <citation type="submission" date="2019-12" db="EMBL/GenBank/DDBJ databases">
        <authorList>
            <person name="Lee S.D."/>
        </authorList>
    </citation>
    <scope>NUCLEOTIDE SEQUENCE [LARGE SCALE GENOMIC DNA]</scope>
    <source>
        <strain evidence="2 3">GH1-50</strain>
    </source>
</reference>
<evidence type="ECO:0000256" key="1">
    <source>
        <dbReference type="SAM" id="SignalP"/>
    </source>
</evidence>
<dbReference type="Proteomes" id="UP000480350">
    <property type="component" value="Unassembled WGS sequence"/>
</dbReference>
<name>A0A7C9II96_9RHOB</name>
<dbReference type="EMBL" id="WUPT01000002">
    <property type="protein sequence ID" value="MXQ08222.1"/>
    <property type="molecule type" value="Genomic_DNA"/>
</dbReference>
<feature type="chain" id="PRO_5028866955" evidence="1">
    <location>
        <begin position="23"/>
        <end position="102"/>
    </location>
</feature>